<dbReference type="EMBL" id="CP031223">
    <property type="protein sequence ID" value="QFF98829.1"/>
    <property type="molecule type" value="Genomic_DNA"/>
</dbReference>
<dbReference type="InterPro" id="IPR036526">
    <property type="entry name" value="C-N_Hydrolase_sf"/>
</dbReference>
<dbReference type="RefSeq" id="WP_151699764.1">
    <property type="nucleotide sequence ID" value="NZ_CP031223.1"/>
</dbReference>
<dbReference type="PANTHER" id="PTHR23088:SF27">
    <property type="entry name" value="DEAMINATED GLUTATHIONE AMIDASE"/>
    <property type="match status" value="1"/>
</dbReference>
<feature type="domain" description="CN hydrolase" evidence="2">
    <location>
        <begin position="1"/>
        <end position="237"/>
    </location>
</feature>
<keyword evidence="3" id="KW-0378">Hydrolase</keyword>
<organism evidence="3 4">
    <name type="scientific">Psychrobacillus glaciei</name>
    <dbReference type="NCBI Taxonomy" id="2283160"/>
    <lineage>
        <taxon>Bacteria</taxon>
        <taxon>Bacillati</taxon>
        <taxon>Bacillota</taxon>
        <taxon>Bacilli</taxon>
        <taxon>Bacillales</taxon>
        <taxon>Bacillaceae</taxon>
        <taxon>Psychrobacillus</taxon>
    </lineage>
</organism>
<evidence type="ECO:0000259" key="2">
    <source>
        <dbReference type="PROSITE" id="PS50263"/>
    </source>
</evidence>
<evidence type="ECO:0000313" key="3">
    <source>
        <dbReference type="EMBL" id="QFF98829.1"/>
    </source>
</evidence>
<sequence length="259" mass="29680">MKVACVQLDIAFGKPKENFHNVEEKVRQAASLGAKIVVLPEMWNTGYDLTRLDEIADVEGQDTKKLFTELSKELSIYIIGGSVSTKKGNKFYNTMYVTNDYGDIIAEYNKAHLFKLMDEHLYLEEGNEKNLFTVDGTEMSGIICYDLRFPEWTRVHALNGAKVMFIPAQWPDKRIDHWKILLQARAIENQIFIVAVNRVGSDPNNFFNGNSMVIAPWGEILWTGGNEEAVQIVNINLTEVEEVRDRIPVFLDRREVLYN</sequence>
<dbReference type="CDD" id="cd07583">
    <property type="entry name" value="nitrilase_5"/>
    <property type="match status" value="1"/>
</dbReference>
<accession>A0A5J6SM06</accession>
<evidence type="ECO:0000313" key="4">
    <source>
        <dbReference type="Proteomes" id="UP000325517"/>
    </source>
</evidence>
<dbReference type="SUPFAM" id="SSF56317">
    <property type="entry name" value="Carbon-nitrogen hydrolase"/>
    <property type="match status" value="1"/>
</dbReference>
<gene>
    <name evidence="3" type="ORF">PB01_08275</name>
</gene>
<dbReference type="InterPro" id="IPR003010">
    <property type="entry name" value="C-N_Hydrolase"/>
</dbReference>
<dbReference type="KEGG" id="psyo:PB01_08275"/>
<proteinExistence type="inferred from homology"/>
<reference evidence="3 4" key="1">
    <citation type="submission" date="2018-07" db="EMBL/GenBank/DDBJ databases">
        <title>Complete genome sequence of Psychrobacillus sp. PB01, isolated from iceberg, and comparative genome analysis of Psychrobacillus strains.</title>
        <authorList>
            <person name="Lee P.C."/>
        </authorList>
    </citation>
    <scope>NUCLEOTIDE SEQUENCE [LARGE SCALE GENOMIC DNA]</scope>
    <source>
        <strain evidence="3 4">PB01</strain>
    </source>
</reference>
<dbReference type="Gene3D" id="3.60.110.10">
    <property type="entry name" value="Carbon-nitrogen hydrolase"/>
    <property type="match status" value="1"/>
</dbReference>
<dbReference type="PROSITE" id="PS50263">
    <property type="entry name" value="CN_HYDROLASE"/>
    <property type="match status" value="1"/>
</dbReference>
<dbReference type="Proteomes" id="UP000325517">
    <property type="component" value="Chromosome"/>
</dbReference>
<dbReference type="PANTHER" id="PTHR23088">
    <property type="entry name" value="NITRILASE-RELATED"/>
    <property type="match status" value="1"/>
</dbReference>
<keyword evidence="4" id="KW-1185">Reference proteome</keyword>
<dbReference type="AlphaFoldDB" id="A0A5J6SM06"/>
<dbReference type="OrthoDB" id="9811121at2"/>
<protein>
    <submittedName>
        <fullName evidence="3">Carbon-nitrogen family hydrolase</fullName>
    </submittedName>
</protein>
<dbReference type="GO" id="GO:0016787">
    <property type="term" value="F:hydrolase activity"/>
    <property type="evidence" value="ECO:0007669"/>
    <property type="project" value="UniProtKB-KW"/>
</dbReference>
<evidence type="ECO:0000256" key="1">
    <source>
        <dbReference type="ARBA" id="ARBA00010613"/>
    </source>
</evidence>
<name>A0A5J6SM06_9BACI</name>
<comment type="similarity">
    <text evidence="1">Belongs to the carbon-nitrogen hydrolase superfamily. NIT1/NIT2 family.</text>
</comment>
<dbReference type="Pfam" id="PF00795">
    <property type="entry name" value="CN_hydrolase"/>
    <property type="match status" value="1"/>
</dbReference>